<dbReference type="EMBL" id="GL883103">
    <property type="protein sequence ID" value="EGG07662.1"/>
    <property type="molecule type" value="Genomic_DNA"/>
</dbReference>
<dbReference type="AlphaFoldDB" id="F4RJ29"/>
<sequence>MRIVHCYILILLLAQSTFCSWLKSDSVCTTRISSSNWEVFTPQRSTSPQLKESQHEAIIAFWRQVLFHYHTRRGDKSAGCKLIHQILTLKEIPFDVLQVLHPWLLRMYDLATHSWQFDSDQTRHGILAAIKISGGKYIEHIRNLGDGEPLMNFVNMQRNLERYGMVLSGDWSSQNQRELYEFWISEYPNEDRMGLYYKVKHKPHLQLVLETQVVQTRLIEHVKHIDKYAHLVGRLVLAQFRDISEFIKTQEHIHPYGLEIQHRTEINQMKVIQFWSTYVDIFLLMHNIEDTKALQTVIEDFVVEDFDEVCIIMRNFINTVPTCTAASPALAQFLKFYSEATQYSVNMEVAQEALDLFVKESAVQKAQAHLVNNEVAADAEDHSWKNEVPEEAQDQCTNKEVAEEAHNQCVNKEFAEEGQEQFAKK</sequence>
<reference evidence="3" key="1">
    <citation type="journal article" date="2011" name="Proc. Natl. Acad. Sci. U.S.A.">
        <title>Obligate biotrophy features unraveled by the genomic analysis of rust fungi.</title>
        <authorList>
            <person name="Duplessis S."/>
            <person name="Cuomo C.A."/>
            <person name="Lin Y.-C."/>
            <person name="Aerts A."/>
            <person name="Tisserant E."/>
            <person name="Veneault-Fourrey C."/>
            <person name="Joly D.L."/>
            <person name="Hacquard S."/>
            <person name="Amselem J."/>
            <person name="Cantarel B.L."/>
            <person name="Chiu R."/>
            <person name="Coutinho P.M."/>
            <person name="Feau N."/>
            <person name="Field M."/>
            <person name="Frey P."/>
            <person name="Gelhaye E."/>
            <person name="Goldberg J."/>
            <person name="Grabherr M.G."/>
            <person name="Kodira C.D."/>
            <person name="Kohler A."/>
            <person name="Kuees U."/>
            <person name="Lindquist E.A."/>
            <person name="Lucas S.M."/>
            <person name="Mago R."/>
            <person name="Mauceli E."/>
            <person name="Morin E."/>
            <person name="Murat C."/>
            <person name="Pangilinan J.L."/>
            <person name="Park R."/>
            <person name="Pearson M."/>
            <person name="Quesneville H."/>
            <person name="Rouhier N."/>
            <person name="Sakthikumar S."/>
            <person name="Salamov A.A."/>
            <person name="Schmutz J."/>
            <person name="Selles B."/>
            <person name="Shapiro H."/>
            <person name="Tanguay P."/>
            <person name="Tuskan G.A."/>
            <person name="Henrissat B."/>
            <person name="Van de Peer Y."/>
            <person name="Rouze P."/>
            <person name="Ellis J.G."/>
            <person name="Dodds P.N."/>
            <person name="Schein J.E."/>
            <person name="Zhong S."/>
            <person name="Hamelin R.C."/>
            <person name="Grigoriev I.V."/>
            <person name="Szabo L.J."/>
            <person name="Martin F."/>
        </authorList>
    </citation>
    <scope>NUCLEOTIDE SEQUENCE [LARGE SCALE GENOMIC DNA]</scope>
    <source>
        <strain evidence="3">98AG31 / pathotype 3-4-7</strain>
    </source>
</reference>
<evidence type="ECO:0000256" key="1">
    <source>
        <dbReference type="SAM" id="SignalP"/>
    </source>
</evidence>
<evidence type="ECO:0000313" key="2">
    <source>
        <dbReference type="EMBL" id="EGG07662.1"/>
    </source>
</evidence>
<name>F4RJ29_MELLP</name>
<dbReference type="KEGG" id="mlr:MELLADRAFT_62467"/>
<dbReference type="GeneID" id="18929910"/>
<dbReference type="VEuPathDB" id="FungiDB:MELLADRAFT_62467"/>
<dbReference type="InParanoid" id="F4RJ29"/>
<proteinExistence type="predicted"/>
<dbReference type="Proteomes" id="UP000001072">
    <property type="component" value="Unassembled WGS sequence"/>
</dbReference>
<feature type="chain" id="PRO_5003320815" description="Secreted protein" evidence="1">
    <location>
        <begin position="20"/>
        <end position="425"/>
    </location>
</feature>
<keyword evidence="1" id="KW-0732">Signal</keyword>
<dbReference type="OrthoDB" id="10488295at2759"/>
<accession>F4RJ29</accession>
<protein>
    <recommendedName>
        <fullName evidence="4">Secreted protein</fullName>
    </recommendedName>
</protein>
<feature type="signal peptide" evidence="1">
    <location>
        <begin position="1"/>
        <end position="19"/>
    </location>
</feature>
<evidence type="ECO:0000313" key="3">
    <source>
        <dbReference type="Proteomes" id="UP000001072"/>
    </source>
</evidence>
<organism evidence="3">
    <name type="scientific">Melampsora larici-populina (strain 98AG31 / pathotype 3-4-7)</name>
    <name type="common">Poplar leaf rust fungus</name>
    <dbReference type="NCBI Taxonomy" id="747676"/>
    <lineage>
        <taxon>Eukaryota</taxon>
        <taxon>Fungi</taxon>
        <taxon>Dikarya</taxon>
        <taxon>Basidiomycota</taxon>
        <taxon>Pucciniomycotina</taxon>
        <taxon>Pucciniomycetes</taxon>
        <taxon>Pucciniales</taxon>
        <taxon>Melampsoraceae</taxon>
        <taxon>Melampsora</taxon>
    </lineage>
</organism>
<keyword evidence="3" id="KW-1185">Reference proteome</keyword>
<gene>
    <name evidence="2" type="ORF">MELLADRAFT_62467</name>
</gene>
<dbReference type="RefSeq" id="XP_007408994.1">
    <property type="nucleotide sequence ID" value="XM_007408932.1"/>
</dbReference>
<dbReference type="HOGENOM" id="CLU_556770_0_0_1"/>
<evidence type="ECO:0008006" key="4">
    <source>
        <dbReference type="Google" id="ProtNLM"/>
    </source>
</evidence>